<keyword evidence="9 11" id="KW-0472">Membrane</keyword>
<keyword evidence="2 11" id="KW-0997">Cell inner membrane</keyword>
<accession>A0A2P1PYZ7</accession>
<dbReference type="Pfam" id="PF00912">
    <property type="entry name" value="Transgly"/>
    <property type="match status" value="1"/>
</dbReference>
<dbReference type="GO" id="GO:0008360">
    <property type="term" value="P:regulation of cell shape"/>
    <property type="evidence" value="ECO:0007669"/>
    <property type="project" value="UniProtKB-KW"/>
</dbReference>
<dbReference type="InterPro" id="IPR001264">
    <property type="entry name" value="Glyco_trans_51"/>
</dbReference>
<name>A0A2P1PYZ7_9GAMM</name>
<dbReference type="AlphaFoldDB" id="A0A2P1PYZ7"/>
<comment type="catalytic activity">
    <reaction evidence="11">
        <text>[GlcNAc-(1-&gt;4)-Mur2Ac(oyl-L-Ala-gamma-D-Glu-L-Lys-D-Ala-D-Ala)](n)-di-trans,octa-cis-undecaprenyl diphosphate + beta-D-GlcNAc-(1-&gt;4)-Mur2Ac(oyl-L-Ala-gamma-D-Glu-L-Lys-D-Ala-D-Ala)-di-trans,octa-cis-undecaprenyl diphosphate = [GlcNAc-(1-&gt;4)-Mur2Ac(oyl-L-Ala-gamma-D-Glu-L-Lys-D-Ala-D-Ala)](n+1)-di-trans,octa-cis-undecaprenyl diphosphate + di-trans,octa-cis-undecaprenyl diphosphate + H(+)</text>
        <dbReference type="Rhea" id="RHEA:23708"/>
        <dbReference type="Rhea" id="RHEA-COMP:9602"/>
        <dbReference type="Rhea" id="RHEA-COMP:9603"/>
        <dbReference type="ChEBI" id="CHEBI:15378"/>
        <dbReference type="ChEBI" id="CHEBI:58405"/>
        <dbReference type="ChEBI" id="CHEBI:60033"/>
        <dbReference type="ChEBI" id="CHEBI:78435"/>
        <dbReference type="EC" id="2.4.99.28"/>
    </reaction>
</comment>
<dbReference type="InterPro" id="IPR036950">
    <property type="entry name" value="PBP_transglycosylase"/>
</dbReference>
<gene>
    <name evidence="11" type="primary">mtgA</name>
    <name evidence="13" type="ORF">C7S18_09295</name>
</gene>
<reference evidence="13 14" key="2">
    <citation type="submission" date="2018-03" db="EMBL/GenBank/DDBJ databases">
        <authorList>
            <person name="Keele B.F."/>
        </authorList>
    </citation>
    <scope>NUCLEOTIDE SEQUENCE [LARGE SCALE GENOMIC DNA]</scope>
    <source>
        <strain evidence="13 14">D13</strain>
    </source>
</reference>
<dbReference type="InterPro" id="IPR023346">
    <property type="entry name" value="Lysozyme-like_dom_sf"/>
</dbReference>
<comment type="similarity">
    <text evidence="11">Belongs to the glycosyltransferase 51 family.</text>
</comment>
<evidence type="ECO:0000256" key="8">
    <source>
        <dbReference type="ARBA" id="ARBA00022989"/>
    </source>
</evidence>
<dbReference type="GO" id="GO:0009252">
    <property type="term" value="P:peptidoglycan biosynthetic process"/>
    <property type="evidence" value="ECO:0007669"/>
    <property type="project" value="UniProtKB-UniRule"/>
</dbReference>
<comment type="subcellular location">
    <subcellularLocation>
        <location evidence="11">Cell inner membrane</location>
        <topology evidence="11">Single-pass membrane protein</topology>
    </subcellularLocation>
</comment>
<evidence type="ECO:0000259" key="12">
    <source>
        <dbReference type="Pfam" id="PF00912"/>
    </source>
</evidence>
<dbReference type="GO" id="GO:0016763">
    <property type="term" value="F:pentosyltransferase activity"/>
    <property type="evidence" value="ECO:0007669"/>
    <property type="project" value="InterPro"/>
</dbReference>
<keyword evidence="4 11" id="KW-0808">Transferase</keyword>
<keyword evidence="3 11" id="KW-0328">Glycosyltransferase</keyword>
<dbReference type="Gene3D" id="1.10.3810.10">
    <property type="entry name" value="Biosynthetic peptidoglycan transglycosylase-like"/>
    <property type="match status" value="1"/>
</dbReference>
<dbReference type="NCBIfam" id="TIGR02070">
    <property type="entry name" value="mono_pep_trsgly"/>
    <property type="match status" value="1"/>
</dbReference>
<dbReference type="HAMAP" id="MF_00766">
    <property type="entry name" value="PGT_MtgA"/>
    <property type="match status" value="1"/>
</dbReference>
<evidence type="ECO:0000313" key="14">
    <source>
        <dbReference type="Proteomes" id="UP000241074"/>
    </source>
</evidence>
<evidence type="ECO:0000256" key="2">
    <source>
        <dbReference type="ARBA" id="ARBA00022519"/>
    </source>
</evidence>
<evidence type="ECO:0000256" key="4">
    <source>
        <dbReference type="ARBA" id="ARBA00022679"/>
    </source>
</evidence>
<keyword evidence="5 11" id="KW-0812">Transmembrane</keyword>
<dbReference type="KEGG" id="xba:C7S18_09295"/>
<dbReference type="PANTHER" id="PTHR30400:SF0">
    <property type="entry name" value="BIOSYNTHETIC PEPTIDOGLYCAN TRANSGLYCOSYLASE"/>
    <property type="match status" value="1"/>
</dbReference>
<dbReference type="PANTHER" id="PTHR30400">
    <property type="entry name" value="MONOFUNCTIONAL BIOSYNTHETIC PEPTIDOGLYCAN TRANSGLYCOSYLASE"/>
    <property type="match status" value="1"/>
</dbReference>
<protein>
    <recommendedName>
        <fullName evidence="11">Biosynthetic peptidoglycan transglycosylase</fullName>
        <ecNumber evidence="11">2.4.99.28</ecNumber>
    </recommendedName>
    <alternativeName>
        <fullName evidence="11">Glycan polymerase</fullName>
    </alternativeName>
    <alternativeName>
        <fullName evidence="11">Peptidoglycan glycosyltransferase MtgA</fullName>
        <shortName evidence="11">PGT</shortName>
    </alternativeName>
</protein>
<evidence type="ECO:0000256" key="11">
    <source>
        <dbReference type="HAMAP-Rule" id="MF_00766"/>
    </source>
</evidence>
<evidence type="ECO:0000256" key="9">
    <source>
        <dbReference type="ARBA" id="ARBA00023136"/>
    </source>
</evidence>
<dbReference type="EC" id="2.4.99.28" evidence="11"/>
<feature type="transmembrane region" description="Helical" evidence="11">
    <location>
        <begin position="20"/>
        <end position="41"/>
    </location>
</feature>
<dbReference type="RefSeq" id="WP_106893982.1">
    <property type="nucleotide sequence ID" value="NZ_CP027860.1"/>
</dbReference>
<evidence type="ECO:0000256" key="1">
    <source>
        <dbReference type="ARBA" id="ARBA00022475"/>
    </source>
</evidence>
<proteinExistence type="inferred from homology"/>
<feature type="domain" description="Glycosyl transferase family 51" evidence="12">
    <location>
        <begin position="58"/>
        <end position="224"/>
    </location>
</feature>
<dbReference type="GO" id="GO:0008955">
    <property type="term" value="F:peptidoglycan glycosyltransferase activity"/>
    <property type="evidence" value="ECO:0007669"/>
    <property type="project" value="UniProtKB-UniRule"/>
</dbReference>
<sequence length="248" mass="28186">MRATKEKPKRKGWRLWLWRLLKLGLWFVGLTIVFVLTLRFVPLETSAVMLGERLDTGKWPNQTWVPLDQITPEMPIAVVAAEDQRFPEHHGFDLGAIQKAYASNQRGRARMRGASTISQQVAKNVFLWQGRSWVRKGAEAWLTLWIELLWSKRRILEVYLNVAEFGPGVYGVEAAAQQYFKRPASRLTPNQAALLAAVLPNPKKFSVAAPSAYVASRQRWIQRQTTNLGGAAYLDPILKPRAVAKVRK</sequence>
<evidence type="ECO:0000256" key="5">
    <source>
        <dbReference type="ARBA" id="ARBA00022692"/>
    </source>
</evidence>
<keyword evidence="10 11" id="KW-0961">Cell wall biogenesis/degradation</keyword>
<keyword evidence="14" id="KW-1185">Reference proteome</keyword>
<evidence type="ECO:0000313" key="13">
    <source>
        <dbReference type="EMBL" id="AVQ00064.1"/>
    </source>
</evidence>
<dbReference type="Proteomes" id="UP000241074">
    <property type="component" value="Chromosome"/>
</dbReference>
<reference evidence="13 14" key="1">
    <citation type="submission" date="2018-03" db="EMBL/GenBank/DDBJ databases">
        <title>Ahniella affigens gen. nov., sp. nov., a gammaproteobacterium isolated from sandy soil near a stream.</title>
        <authorList>
            <person name="Ko Y."/>
            <person name="Kim J.-H."/>
        </authorList>
    </citation>
    <scope>NUCLEOTIDE SEQUENCE [LARGE SCALE GENOMIC DNA]</scope>
    <source>
        <strain evidence="13 14">D13</strain>
    </source>
</reference>
<keyword evidence="6 11" id="KW-0133">Cell shape</keyword>
<keyword evidence="1 11" id="KW-1003">Cell membrane</keyword>
<evidence type="ECO:0000256" key="7">
    <source>
        <dbReference type="ARBA" id="ARBA00022984"/>
    </source>
</evidence>
<keyword evidence="7 11" id="KW-0573">Peptidoglycan synthesis</keyword>
<dbReference type="InterPro" id="IPR011812">
    <property type="entry name" value="Pep_trsgly"/>
</dbReference>
<evidence type="ECO:0000256" key="10">
    <source>
        <dbReference type="ARBA" id="ARBA00023316"/>
    </source>
</evidence>
<evidence type="ECO:0000256" key="3">
    <source>
        <dbReference type="ARBA" id="ARBA00022676"/>
    </source>
</evidence>
<dbReference type="OrthoDB" id="9766909at2"/>
<dbReference type="EMBL" id="CP027860">
    <property type="protein sequence ID" value="AVQ00064.1"/>
    <property type="molecule type" value="Genomic_DNA"/>
</dbReference>
<dbReference type="GO" id="GO:0071555">
    <property type="term" value="P:cell wall organization"/>
    <property type="evidence" value="ECO:0007669"/>
    <property type="project" value="UniProtKB-KW"/>
</dbReference>
<dbReference type="GO" id="GO:0009274">
    <property type="term" value="C:peptidoglycan-based cell wall"/>
    <property type="evidence" value="ECO:0007669"/>
    <property type="project" value="InterPro"/>
</dbReference>
<organism evidence="13 14">
    <name type="scientific">Ahniella affigens</name>
    <dbReference type="NCBI Taxonomy" id="2021234"/>
    <lineage>
        <taxon>Bacteria</taxon>
        <taxon>Pseudomonadati</taxon>
        <taxon>Pseudomonadota</taxon>
        <taxon>Gammaproteobacteria</taxon>
        <taxon>Lysobacterales</taxon>
        <taxon>Rhodanobacteraceae</taxon>
        <taxon>Ahniella</taxon>
    </lineage>
</organism>
<dbReference type="UniPathway" id="UPA00219"/>
<dbReference type="GO" id="GO:0005886">
    <property type="term" value="C:plasma membrane"/>
    <property type="evidence" value="ECO:0007669"/>
    <property type="project" value="UniProtKB-SubCell"/>
</dbReference>
<comment type="pathway">
    <text evidence="11">Cell wall biogenesis; peptidoglycan biosynthesis.</text>
</comment>
<keyword evidence="8 11" id="KW-1133">Transmembrane helix</keyword>
<evidence type="ECO:0000256" key="6">
    <source>
        <dbReference type="ARBA" id="ARBA00022960"/>
    </source>
</evidence>
<comment type="function">
    <text evidence="11">Peptidoglycan polymerase that catalyzes glycan chain elongation from lipid-linked precursors.</text>
</comment>
<dbReference type="SUPFAM" id="SSF53955">
    <property type="entry name" value="Lysozyme-like"/>
    <property type="match status" value="1"/>
</dbReference>